<dbReference type="Proteomes" id="UP001154078">
    <property type="component" value="Chromosome 5"/>
</dbReference>
<dbReference type="GO" id="GO:0016020">
    <property type="term" value="C:membrane"/>
    <property type="evidence" value="ECO:0007669"/>
    <property type="project" value="UniProtKB-SubCell"/>
</dbReference>
<keyword evidence="3 8" id="KW-0812">Transmembrane</keyword>
<name>A0A9P0B9D2_BRAAE</name>
<dbReference type="Gene3D" id="3.40.50.300">
    <property type="entry name" value="P-loop containing nucleotide triphosphate hydrolases"/>
    <property type="match status" value="2"/>
</dbReference>
<evidence type="ECO:0000256" key="1">
    <source>
        <dbReference type="ARBA" id="ARBA00004141"/>
    </source>
</evidence>
<keyword evidence="7 8" id="KW-0472">Membrane</keyword>
<dbReference type="CDD" id="cd18579">
    <property type="entry name" value="ABC_6TM_ABCC_D1"/>
    <property type="match status" value="1"/>
</dbReference>
<feature type="domain" description="ABC transporter" evidence="9">
    <location>
        <begin position="409"/>
        <end position="632"/>
    </location>
</feature>
<dbReference type="CDD" id="cd03250">
    <property type="entry name" value="ABCC_MRP_domain1"/>
    <property type="match status" value="1"/>
</dbReference>
<dbReference type="InterPro" id="IPR003439">
    <property type="entry name" value="ABC_transporter-like_ATP-bd"/>
</dbReference>
<dbReference type="PANTHER" id="PTHR24223">
    <property type="entry name" value="ATP-BINDING CASSETTE SUB-FAMILY C"/>
    <property type="match status" value="1"/>
</dbReference>
<keyword evidence="12" id="KW-1185">Reference proteome</keyword>
<dbReference type="InterPro" id="IPR044746">
    <property type="entry name" value="ABCC_6TM_D1"/>
</dbReference>
<dbReference type="PROSITE" id="PS00211">
    <property type="entry name" value="ABC_TRANSPORTER_1"/>
    <property type="match status" value="2"/>
</dbReference>
<dbReference type="FunFam" id="1.20.1560.10:FF:000026">
    <property type="entry name" value="Multidrug resistance-associated protein lethal(2)03659"/>
    <property type="match status" value="1"/>
</dbReference>
<reference evidence="11" key="1">
    <citation type="submission" date="2021-12" db="EMBL/GenBank/DDBJ databases">
        <authorList>
            <person name="King R."/>
        </authorList>
    </citation>
    <scope>NUCLEOTIDE SEQUENCE</scope>
</reference>
<feature type="transmembrane region" description="Helical" evidence="8">
    <location>
        <begin position="209"/>
        <end position="229"/>
    </location>
</feature>
<evidence type="ECO:0008006" key="13">
    <source>
        <dbReference type="Google" id="ProtNLM"/>
    </source>
</evidence>
<feature type="transmembrane region" description="Helical" evidence="8">
    <location>
        <begin position="922"/>
        <end position="943"/>
    </location>
</feature>
<dbReference type="InterPro" id="IPR003593">
    <property type="entry name" value="AAA+_ATPase"/>
</dbReference>
<feature type="domain" description="ABC transmembrane type-1" evidence="10">
    <location>
        <begin position="688"/>
        <end position="979"/>
    </location>
</feature>
<evidence type="ECO:0000313" key="11">
    <source>
        <dbReference type="EMBL" id="CAH0557787.1"/>
    </source>
</evidence>
<dbReference type="Pfam" id="PF00005">
    <property type="entry name" value="ABC_tran"/>
    <property type="match status" value="2"/>
</dbReference>
<dbReference type="GO" id="GO:0005524">
    <property type="term" value="F:ATP binding"/>
    <property type="evidence" value="ECO:0007669"/>
    <property type="project" value="UniProtKB-KW"/>
</dbReference>
<dbReference type="InterPro" id="IPR017871">
    <property type="entry name" value="ABC_transporter-like_CS"/>
</dbReference>
<keyword evidence="5" id="KW-0067">ATP-binding</keyword>
<sequence length="1272" mass="145899">MEEVNFKENKLKYYKIHPKKEACWISQIFLCWFFSIFYKGYRKGLTEDDLLGTLKEHESAYLGNKLEKAWINETLHNTKPSLWNAIKKVFRKYFLVSGCMFIIVEFVIKLAQPLLLSRLMAYYVPNQTAITKNEAFLYAFLIFVFIFLRAIFVNGYNLYMTHLGLKIRVAACSLIYRKAMKLSTSSLVETTVGKMVNLLSNDVTRFESLLHIHSFWGAPLESIVILVLLYDRLGFTSITGLGLFLCFIPLQSWMGKKNSVYRLKTALKTDERVRLMNEIITGIQVIKMYAWEKSFARLVQASRLAEMKYIRRKSMLQATSVSLNLIMNRFAIYLCVITYVLFGNSPDHQYVFVCTSFYGMLQSCLTNSLPKAITQMAEFRVSIKRLNKFLMLEEIHYKDTISKNKDIGVYIQGMSAKWAESSPDNVLNNIDFRVKSKELIGIIGPVGCGKTTLLNVILQEIIPSKGTIDISGQISYSSQEPWLFGSTVRQNILFGLNYDEKKYIKVIRACALERDLSLFQYGDKTLVGERGVILSGGQRARINLARAVYKDADIYLLDDPLSAVDTHVGRQLFDDCIKGYLQNKCVVLITHQLQYLRSVDKIYLLENGNVTISGTYEDLQKSDIKFTDMLIDSKEDESVEKNDREVTKYINNNTKEEKQVKEHMEKGSIKTTVYKTYISSGGGYCKWFTIIALFFICMFTIGVFDYFITFWVNLEQFKNMNHTSNFTFNDTIFSEEICMIIYSILLVLLILVIVTRTISFYRFCNSASSNMHNLMFKNVVHATMRFFNTNPSGRILNRFSKDINVADETIPLSAIETFQSGLQVLGASILITSLNTWILIPTILMFTLFYFLRRIFIKSSRMIKRIEGTTRSPVFTHFSASIQGLTTIRAFRAEDILQKEFDNFQNIHSAAHYMFMTGTRTFGIWLDLICAFYVGFVTLNIFFIENETYGGNVGLTITQALSMCGKFQWGLRQWSQLENHMTSIERISEYIETKTEQDGLGKVRDVPKLWPDRGTIKFDGVYFRYSESEPYVLKGVNLEIRSEEKIGIVGRTGAGKSSLIFLLFKLAKFEGSVFIDNIDSNEISLVNLRSKISIIPQEPVLFSGTLRKNLDPFEDYNDDILWNALNKVELKAAITELPLGLQSTVCEAGLNFSVGQRQLICLARALIRKNKILILDEATANVDPHTDALIQTTIREKFSDCTVLTIAHRLHTIMDSDRVLVMDEGCIKEFDSPYILLKNTDGYFYSLVSQTGKSTTKNFIEIAEKVWQIFVH</sequence>
<dbReference type="AlphaFoldDB" id="A0A9P0B9D2"/>
<evidence type="ECO:0000256" key="8">
    <source>
        <dbReference type="SAM" id="Phobius"/>
    </source>
</evidence>
<proteinExistence type="predicted"/>
<feature type="transmembrane region" description="Helical" evidence="8">
    <location>
        <begin position="739"/>
        <end position="761"/>
    </location>
</feature>
<feature type="transmembrane region" description="Helical" evidence="8">
    <location>
        <begin position="135"/>
        <end position="152"/>
    </location>
</feature>
<dbReference type="FunFam" id="3.40.50.300:FF:000163">
    <property type="entry name" value="Multidrug resistance-associated protein member 4"/>
    <property type="match status" value="1"/>
</dbReference>
<evidence type="ECO:0000256" key="5">
    <source>
        <dbReference type="ARBA" id="ARBA00022840"/>
    </source>
</evidence>
<keyword evidence="2" id="KW-0813">Transport</keyword>
<dbReference type="PROSITE" id="PS50893">
    <property type="entry name" value="ABC_TRANSPORTER_2"/>
    <property type="match status" value="2"/>
</dbReference>
<feature type="transmembrane region" description="Helical" evidence="8">
    <location>
        <begin position="321"/>
        <end position="342"/>
    </location>
</feature>
<keyword evidence="6 8" id="KW-1133">Transmembrane helix</keyword>
<accession>A0A9P0B9D2</accession>
<dbReference type="OrthoDB" id="6500128at2759"/>
<dbReference type="GO" id="GO:0016887">
    <property type="term" value="F:ATP hydrolysis activity"/>
    <property type="evidence" value="ECO:0007669"/>
    <property type="project" value="InterPro"/>
</dbReference>
<dbReference type="SUPFAM" id="SSF52540">
    <property type="entry name" value="P-loop containing nucleoside triphosphate hydrolases"/>
    <property type="match status" value="2"/>
</dbReference>
<dbReference type="FunFam" id="3.40.50.300:FF:000482">
    <property type="entry name" value="Multidrug resistance-associated protein member 4"/>
    <property type="match status" value="1"/>
</dbReference>
<dbReference type="Pfam" id="PF00664">
    <property type="entry name" value="ABC_membrane"/>
    <property type="match status" value="2"/>
</dbReference>
<evidence type="ECO:0000256" key="6">
    <source>
        <dbReference type="ARBA" id="ARBA00022989"/>
    </source>
</evidence>
<organism evidence="11 12">
    <name type="scientific">Brassicogethes aeneus</name>
    <name type="common">Rape pollen beetle</name>
    <name type="synonym">Meligethes aeneus</name>
    <dbReference type="NCBI Taxonomy" id="1431903"/>
    <lineage>
        <taxon>Eukaryota</taxon>
        <taxon>Metazoa</taxon>
        <taxon>Ecdysozoa</taxon>
        <taxon>Arthropoda</taxon>
        <taxon>Hexapoda</taxon>
        <taxon>Insecta</taxon>
        <taxon>Pterygota</taxon>
        <taxon>Neoptera</taxon>
        <taxon>Endopterygota</taxon>
        <taxon>Coleoptera</taxon>
        <taxon>Polyphaga</taxon>
        <taxon>Cucujiformia</taxon>
        <taxon>Nitidulidae</taxon>
        <taxon>Meligethinae</taxon>
        <taxon>Brassicogethes</taxon>
    </lineage>
</organism>
<dbReference type="SMART" id="SM00382">
    <property type="entry name" value="AAA"/>
    <property type="match status" value="2"/>
</dbReference>
<evidence type="ECO:0000256" key="4">
    <source>
        <dbReference type="ARBA" id="ARBA00022741"/>
    </source>
</evidence>
<gene>
    <name evidence="11" type="ORF">MELIAE_LOCUS8415</name>
</gene>
<dbReference type="SUPFAM" id="SSF90123">
    <property type="entry name" value="ABC transporter transmembrane region"/>
    <property type="match status" value="2"/>
</dbReference>
<feature type="transmembrane region" description="Helical" evidence="8">
    <location>
        <begin position="687"/>
        <end position="712"/>
    </location>
</feature>
<dbReference type="InterPro" id="IPR036640">
    <property type="entry name" value="ABC1_TM_sf"/>
</dbReference>
<evidence type="ECO:0000259" key="10">
    <source>
        <dbReference type="PROSITE" id="PS50929"/>
    </source>
</evidence>
<feature type="domain" description="ABC transmembrane type-1" evidence="10">
    <location>
        <begin position="98"/>
        <end position="367"/>
    </location>
</feature>
<protein>
    <recommendedName>
        <fullName evidence="13">Multidrug resistance-associated protein lethal(2)03659</fullName>
    </recommendedName>
</protein>
<dbReference type="PANTHER" id="PTHR24223:SF448">
    <property type="entry name" value="FI20146P1-RELATED"/>
    <property type="match status" value="1"/>
</dbReference>
<feature type="transmembrane region" description="Helical" evidence="8">
    <location>
        <begin position="235"/>
        <end position="254"/>
    </location>
</feature>
<evidence type="ECO:0000259" key="9">
    <source>
        <dbReference type="PROSITE" id="PS50893"/>
    </source>
</evidence>
<dbReference type="InterPro" id="IPR027417">
    <property type="entry name" value="P-loop_NTPase"/>
</dbReference>
<feature type="transmembrane region" description="Helical" evidence="8">
    <location>
        <begin position="93"/>
        <end position="115"/>
    </location>
</feature>
<evidence type="ECO:0000256" key="3">
    <source>
        <dbReference type="ARBA" id="ARBA00022692"/>
    </source>
</evidence>
<evidence type="ECO:0000313" key="12">
    <source>
        <dbReference type="Proteomes" id="UP001154078"/>
    </source>
</evidence>
<dbReference type="InterPro" id="IPR050173">
    <property type="entry name" value="ABC_transporter_C-like"/>
</dbReference>
<feature type="domain" description="ABC transporter" evidence="9">
    <location>
        <begin position="1016"/>
        <end position="1249"/>
    </location>
</feature>
<feature type="transmembrane region" description="Helical" evidence="8">
    <location>
        <begin position="829"/>
        <end position="852"/>
    </location>
</feature>
<dbReference type="InterPro" id="IPR011527">
    <property type="entry name" value="ABC1_TM_dom"/>
</dbReference>
<dbReference type="GO" id="GO:0140359">
    <property type="term" value="F:ABC-type transporter activity"/>
    <property type="evidence" value="ECO:0007669"/>
    <property type="project" value="InterPro"/>
</dbReference>
<dbReference type="FunFam" id="1.20.1560.10:FF:000014">
    <property type="entry name" value="Multidrug resistance-associated protein member 4"/>
    <property type="match status" value="1"/>
</dbReference>
<dbReference type="CDD" id="cd03244">
    <property type="entry name" value="ABCC_MRP_domain2"/>
    <property type="match status" value="1"/>
</dbReference>
<evidence type="ECO:0000256" key="2">
    <source>
        <dbReference type="ARBA" id="ARBA00022448"/>
    </source>
</evidence>
<keyword evidence="4" id="KW-0547">Nucleotide-binding</keyword>
<comment type="subcellular location">
    <subcellularLocation>
        <location evidence="1">Membrane</location>
        <topology evidence="1">Multi-pass membrane protein</topology>
    </subcellularLocation>
</comment>
<dbReference type="EMBL" id="OV121136">
    <property type="protein sequence ID" value="CAH0557787.1"/>
    <property type="molecule type" value="Genomic_DNA"/>
</dbReference>
<dbReference type="PROSITE" id="PS50929">
    <property type="entry name" value="ABC_TM1F"/>
    <property type="match status" value="2"/>
</dbReference>
<evidence type="ECO:0000256" key="7">
    <source>
        <dbReference type="ARBA" id="ARBA00023136"/>
    </source>
</evidence>
<dbReference type="Gene3D" id="1.20.1560.10">
    <property type="entry name" value="ABC transporter type 1, transmembrane domain"/>
    <property type="match status" value="2"/>
</dbReference>